<dbReference type="SUPFAM" id="SSF52540">
    <property type="entry name" value="P-loop containing nucleoside triphosphate hydrolases"/>
    <property type="match status" value="1"/>
</dbReference>
<feature type="domain" description="Helicase C-terminal" evidence="6">
    <location>
        <begin position="205"/>
        <end position="369"/>
    </location>
</feature>
<dbReference type="Gene3D" id="3.40.50.300">
    <property type="entry name" value="P-loop containing nucleotide triphosphate hydrolases"/>
    <property type="match status" value="2"/>
</dbReference>
<evidence type="ECO:0000256" key="3">
    <source>
        <dbReference type="ARBA" id="ARBA00022806"/>
    </source>
</evidence>
<evidence type="ECO:0000256" key="4">
    <source>
        <dbReference type="ARBA" id="ARBA00022840"/>
    </source>
</evidence>
<dbReference type="PIRSF" id="PIRSF005496">
    <property type="entry name" value="ATP_hel_hrpB"/>
    <property type="match status" value="1"/>
</dbReference>
<organism evidence="7 8">
    <name type="scientific">Candidatus Raymondbacteria bacterium RIFOXYD12_FULL_49_13</name>
    <dbReference type="NCBI Taxonomy" id="1817890"/>
    <lineage>
        <taxon>Bacteria</taxon>
        <taxon>Raymondiibacteriota</taxon>
    </lineage>
</organism>
<gene>
    <name evidence="7" type="ORF">A2519_16485</name>
</gene>
<evidence type="ECO:0000259" key="6">
    <source>
        <dbReference type="PROSITE" id="PS51194"/>
    </source>
</evidence>
<dbReference type="GO" id="GO:0004386">
    <property type="term" value="F:helicase activity"/>
    <property type="evidence" value="ECO:0007669"/>
    <property type="project" value="UniProtKB-KW"/>
</dbReference>
<dbReference type="EMBL" id="MFYX01000110">
    <property type="protein sequence ID" value="OGK02274.1"/>
    <property type="molecule type" value="Genomic_DNA"/>
</dbReference>
<dbReference type="InterPro" id="IPR011545">
    <property type="entry name" value="DEAD/DEAH_box_helicase_dom"/>
</dbReference>
<dbReference type="CDD" id="cd18791">
    <property type="entry name" value="SF2_C_RHA"/>
    <property type="match status" value="1"/>
</dbReference>
<evidence type="ECO:0000256" key="1">
    <source>
        <dbReference type="ARBA" id="ARBA00022741"/>
    </source>
</evidence>
<keyword evidence="1" id="KW-0547">Nucleotide-binding</keyword>
<dbReference type="InterPro" id="IPR010225">
    <property type="entry name" value="HrpB"/>
</dbReference>
<keyword evidence="3 7" id="KW-0347">Helicase</keyword>
<dbReference type="PANTHER" id="PTHR43519">
    <property type="entry name" value="ATP-DEPENDENT RNA HELICASE HRPB"/>
    <property type="match status" value="1"/>
</dbReference>
<keyword evidence="2" id="KW-0378">Hydrolase</keyword>
<dbReference type="InterPro" id="IPR027417">
    <property type="entry name" value="P-loop_NTPase"/>
</dbReference>
<dbReference type="AlphaFoldDB" id="A0A1F7F6H6"/>
<evidence type="ECO:0000313" key="7">
    <source>
        <dbReference type="EMBL" id="OGK02274.1"/>
    </source>
</evidence>
<accession>A0A1F7F6H6</accession>
<dbReference type="GO" id="GO:0003676">
    <property type="term" value="F:nucleic acid binding"/>
    <property type="evidence" value="ECO:0007669"/>
    <property type="project" value="InterPro"/>
</dbReference>
<dbReference type="SMART" id="SM00847">
    <property type="entry name" value="HA2"/>
    <property type="match status" value="1"/>
</dbReference>
<proteinExistence type="predicted"/>
<dbReference type="PROSITE" id="PS51192">
    <property type="entry name" value="HELICASE_ATP_BIND_1"/>
    <property type="match status" value="1"/>
</dbReference>
<dbReference type="InterPro" id="IPR014001">
    <property type="entry name" value="Helicase_ATP-bd"/>
</dbReference>
<dbReference type="SMART" id="SM00490">
    <property type="entry name" value="HELICc"/>
    <property type="match status" value="1"/>
</dbReference>
<dbReference type="PANTHER" id="PTHR43519:SF1">
    <property type="entry name" value="ATP-DEPENDENT RNA HELICASE HRPB"/>
    <property type="match status" value="1"/>
</dbReference>
<name>A0A1F7F6H6_UNCRA</name>
<comment type="caution">
    <text evidence="7">The sequence shown here is derived from an EMBL/GenBank/DDBJ whole genome shotgun (WGS) entry which is preliminary data.</text>
</comment>
<dbReference type="Proteomes" id="UP000179243">
    <property type="component" value="Unassembled WGS sequence"/>
</dbReference>
<dbReference type="NCBIfam" id="TIGR01970">
    <property type="entry name" value="DEAH_box_HrpB"/>
    <property type="match status" value="1"/>
</dbReference>
<dbReference type="InterPro" id="IPR013689">
    <property type="entry name" value="RNA_helicase_ATP-dep_HrpB_C"/>
</dbReference>
<evidence type="ECO:0000256" key="2">
    <source>
        <dbReference type="ARBA" id="ARBA00022801"/>
    </source>
</evidence>
<dbReference type="GO" id="GO:0005524">
    <property type="term" value="F:ATP binding"/>
    <property type="evidence" value="ECO:0007669"/>
    <property type="project" value="UniProtKB-KW"/>
</dbReference>
<dbReference type="Pfam" id="PF00271">
    <property type="entry name" value="Helicase_C"/>
    <property type="match status" value="1"/>
</dbReference>
<reference evidence="7 8" key="1">
    <citation type="journal article" date="2016" name="Nat. Commun.">
        <title>Thousands of microbial genomes shed light on interconnected biogeochemical processes in an aquifer system.</title>
        <authorList>
            <person name="Anantharaman K."/>
            <person name="Brown C.T."/>
            <person name="Hug L.A."/>
            <person name="Sharon I."/>
            <person name="Castelle C.J."/>
            <person name="Probst A.J."/>
            <person name="Thomas B.C."/>
            <person name="Singh A."/>
            <person name="Wilkins M.J."/>
            <person name="Karaoz U."/>
            <person name="Brodie E.L."/>
            <person name="Williams K.H."/>
            <person name="Hubbard S.S."/>
            <person name="Banfield J.F."/>
        </authorList>
    </citation>
    <scope>NUCLEOTIDE SEQUENCE [LARGE SCALE GENOMIC DNA]</scope>
</reference>
<dbReference type="Gene3D" id="1.20.120.1080">
    <property type="match status" value="1"/>
</dbReference>
<dbReference type="PROSITE" id="PS51194">
    <property type="entry name" value="HELICASE_CTER"/>
    <property type="match status" value="1"/>
</dbReference>
<dbReference type="SMART" id="SM00487">
    <property type="entry name" value="DEXDc"/>
    <property type="match status" value="1"/>
</dbReference>
<dbReference type="CDD" id="cd17917">
    <property type="entry name" value="DEXHc_RHA-like"/>
    <property type="match status" value="1"/>
</dbReference>
<evidence type="ECO:0000313" key="8">
    <source>
        <dbReference type="Proteomes" id="UP000179243"/>
    </source>
</evidence>
<dbReference type="InterPro" id="IPR001650">
    <property type="entry name" value="Helicase_C-like"/>
</dbReference>
<protein>
    <submittedName>
        <fullName evidence="7">ATP-dependent helicase HrpB</fullName>
    </submittedName>
</protein>
<dbReference type="FunFam" id="3.40.50.300:FF:002125">
    <property type="entry name" value="ATP-dependent helicase HrpB"/>
    <property type="match status" value="1"/>
</dbReference>
<evidence type="ECO:0000259" key="5">
    <source>
        <dbReference type="PROSITE" id="PS51192"/>
    </source>
</evidence>
<dbReference type="Pfam" id="PF08482">
    <property type="entry name" value="HrpB_C"/>
    <property type="match status" value="1"/>
</dbReference>
<dbReference type="GO" id="GO:0016787">
    <property type="term" value="F:hydrolase activity"/>
    <property type="evidence" value="ECO:0007669"/>
    <property type="project" value="UniProtKB-KW"/>
</dbReference>
<dbReference type="InterPro" id="IPR007502">
    <property type="entry name" value="Helicase-assoc_dom"/>
</dbReference>
<feature type="domain" description="Helicase ATP-binding" evidence="5">
    <location>
        <begin position="16"/>
        <end position="179"/>
    </location>
</feature>
<sequence>MNPSTLPIYDVKEQIVSALREKNRLILHAPTGSGKSTQVPQFVLDSDIAQGQILVLQPRRIAARMLAARVASERNVKLGEAIGFQTRFESAVSDDTRVLFITEGILPRRLLHDHSLKNVSTIIFDEFHERSLTTDLGLALTRQLQIERRPDLKIIVMSATLEPGPLAAYLENSVTVHTEGRVFPVDIRYSAVGRESPPWDNAVTAVRQLMNTETGDILIFMPGAYEIRRTVEAVRNAHLPELCTLFPLYGDLPPHQQQRVMEPTDRRKIIVATNIAETSLTIPGVRHVVDSGLARINRYDPNRGFNTLYVETISQASAAQRAGRAGREAPGICIRLWSQANHDTRSPRTQPEVARIDLCEALLNVKMMGVNDVSTFPWFEPPPEIALKAGFETLVELGALKADGSVTADGTAMAKLPAHPRLSRLLLESVKRGVPKMGALAAAVLTERQVLTGKPDLPDRSAMREHGSDFNALAYLIDRAEQSHFDITICTRLGLNAGAARQVLRTQAYFLNLLRHQRMHTRDNAEDPHALSKALLLSYPDRLARRRDMGTLQCEFRDGRRGELARESAARGAQFLVATEVREVRNRGQQPKTILTLCCGIEEDWLLELFPDNWRSQTNFSYNAERKAVEQRTKTFCLGVLIEDKLNDQPDPEAAAEFLAHYIVDKNLALNGFDEETQAYIDRIRWVASIFPEQNLPQMGDDDKKLIIKELCAGETRYNAVREKEVLPVIRRILGSKSHFVDSMAPSHIQLPNGRRMPITYTVGQEPKGRSRIQDFYGMNASPKIANGRATVLLEILAPNHRPVQVTNDLAGFWEKHYPELKKTLSRRYPRHEWR</sequence>
<keyword evidence="4" id="KW-0067">ATP-binding</keyword>
<dbReference type="Pfam" id="PF00270">
    <property type="entry name" value="DEAD"/>
    <property type="match status" value="1"/>
</dbReference>